<feature type="transmembrane region" description="Helical" evidence="12">
    <location>
        <begin position="198"/>
        <end position="220"/>
    </location>
</feature>
<dbReference type="GO" id="GO:0046872">
    <property type="term" value="F:metal ion binding"/>
    <property type="evidence" value="ECO:0007669"/>
    <property type="project" value="UniProtKB-KW"/>
</dbReference>
<dbReference type="Proteomes" id="UP000236161">
    <property type="component" value="Unassembled WGS sequence"/>
</dbReference>
<evidence type="ECO:0000256" key="9">
    <source>
        <dbReference type="ARBA" id="ARBA00023004"/>
    </source>
</evidence>
<dbReference type="Gene3D" id="1.20.120.1770">
    <property type="match status" value="1"/>
</dbReference>
<evidence type="ECO:0000259" key="13">
    <source>
        <dbReference type="PROSITE" id="PS50939"/>
    </source>
</evidence>
<dbReference type="FunFam" id="1.20.120.1770:FF:000001">
    <property type="entry name" value="Cytochrome b reductase 1"/>
    <property type="match status" value="1"/>
</dbReference>
<feature type="transmembrane region" description="Helical" evidence="12">
    <location>
        <begin position="12"/>
        <end position="37"/>
    </location>
</feature>
<evidence type="ECO:0000256" key="3">
    <source>
        <dbReference type="ARBA" id="ARBA00022448"/>
    </source>
</evidence>
<feature type="transmembrane region" description="Helical" evidence="12">
    <location>
        <begin position="57"/>
        <end position="76"/>
    </location>
</feature>
<keyword evidence="6" id="KW-0479">Metal-binding</keyword>
<keyword evidence="5 12" id="KW-0812">Transmembrane</keyword>
<dbReference type="Pfam" id="PF03188">
    <property type="entry name" value="Cytochrom_B561"/>
    <property type="match status" value="1"/>
</dbReference>
<evidence type="ECO:0000256" key="10">
    <source>
        <dbReference type="ARBA" id="ARBA00023136"/>
    </source>
</evidence>
<feature type="domain" description="Cytochrome b561" evidence="13">
    <location>
        <begin position="20"/>
        <end position="219"/>
    </location>
</feature>
<gene>
    <name evidence="14" type="ORF">AXF42_Ash010099</name>
</gene>
<dbReference type="InterPro" id="IPR043205">
    <property type="entry name" value="CYB561/CYBRD1-like"/>
</dbReference>
<dbReference type="SMART" id="SM00665">
    <property type="entry name" value="B561"/>
    <property type="match status" value="1"/>
</dbReference>
<dbReference type="PANTHER" id="PTHR10106">
    <property type="entry name" value="CYTOCHROME B561-RELATED"/>
    <property type="match status" value="1"/>
</dbReference>
<feature type="transmembrane region" description="Helical" evidence="12">
    <location>
        <begin position="129"/>
        <end position="152"/>
    </location>
</feature>
<evidence type="ECO:0000256" key="11">
    <source>
        <dbReference type="ARBA" id="ARBA00053762"/>
    </source>
</evidence>
<feature type="transmembrane region" description="Helical" evidence="12">
    <location>
        <begin position="88"/>
        <end position="109"/>
    </location>
</feature>
<evidence type="ECO:0000313" key="15">
    <source>
        <dbReference type="Proteomes" id="UP000236161"/>
    </source>
</evidence>
<comment type="cofactor">
    <cofactor evidence="1">
        <name>heme b</name>
        <dbReference type="ChEBI" id="CHEBI:60344"/>
    </cofactor>
</comment>
<keyword evidence="10 12" id="KW-0472">Membrane</keyword>
<dbReference type="PROSITE" id="PS50939">
    <property type="entry name" value="CYTOCHROME_B561"/>
    <property type="match status" value="1"/>
</dbReference>
<name>A0A2I0A9F8_9ASPA</name>
<evidence type="ECO:0000256" key="4">
    <source>
        <dbReference type="ARBA" id="ARBA00022617"/>
    </source>
</evidence>
<evidence type="ECO:0000256" key="6">
    <source>
        <dbReference type="ARBA" id="ARBA00022723"/>
    </source>
</evidence>
<protein>
    <submittedName>
        <fullName evidence="14">Putative ascorbate-specific transmembrane electron transporter 1</fullName>
    </submittedName>
</protein>
<dbReference type="AlphaFoldDB" id="A0A2I0A9F8"/>
<evidence type="ECO:0000256" key="12">
    <source>
        <dbReference type="SAM" id="Phobius"/>
    </source>
</evidence>
<evidence type="ECO:0000256" key="8">
    <source>
        <dbReference type="ARBA" id="ARBA00022989"/>
    </source>
</evidence>
<evidence type="ECO:0000256" key="7">
    <source>
        <dbReference type="ARBA" id="ARBA00022982"/>
    </source>
</evidence>
<reference evidence="14 15" key="1">
    <citation type="journal article" date="2017" name="Nature">
        <title>The Apostasia genome and the evolution of orchids.</title>
        <authorList>
            <person name="Zhang G.Q."/>
            <person name="Liu K.W."/>
            <person name="Li Z."/>
            <person name="Lohaus R."/>
            <person name="Hsiao Y.Y."/>
            <person name="Niu S.C."/>
            <person name="Wang J.Y."/>
            <person name="Lin Y.C."/>
            <person name="Xu Q."/>
            <person name="Chen L.J."/>
            <person name="Yoshida K."/>
            <person name="Fujiwara S."/>
            <person name="Wang Z.W."/>
            <person name="Zhang Y.Q."/>
            <person name="Mitsuda N."/>
            <person name="Wang M."/>
            <person name="Liu G.H."/>
            <person name="Pecoraro L."/>
            <person name="Huang H.X."/>
            <person name="Xiao X.J."/>
            <person name="Lin M."/>
            <person name="Wu X.Y."/>
            <person name="Wu W.L."/>
            <person name="Chen Y.Y."/>
            <person name="Chang S.B."/>
            <person name="Sakamoto S."/>
            <person name="Ohme-Takagi M."/>
            <person name="Yagi M."/>
            <person name="Zeng S.J."/>
            <person name="Shen C.Y."/>
            <person name="Yeh C.M."/>
            <person name="Luo Y.B."/>
            <person name="Tsai W.C."/>
            <person name="Van de Peer Y."/>
            <person name="Liu Z.J."/>
        </authorList>
    </citation>
    <scope>NUCLEOTIDE SEQUENCE [LARGE SCALE GENOMIC DNA]</scope>
    <source>
        <strain evidence="15">cv. Shenzhen</strain>
        <tissue evidence="14">Stem</tissue>
    </source>
</reference>
<evidence type="ECO:0000256" key="2">
    <source>
        <dbReference type="ARBA" id="ARBA00004141"/>
    </source>
</evidence>
<dbReference type="GO" id="GO:0016491">
    <property type="term" value="F:oxidoreductase activity"/>
    <property type="evidence" value="ECO:0007669"/>
    <property type="project" value="InterPro"/>
</dbReference>
<comment type="subcellular location">
    <subcellularLocation>
        <location evidence="2">Membrane</location>
        <topology evidence="2">Multi-pass membrane protein</topology>
    </subcellularLocation>
</comment>
<proteinExistence type="predicted"/>
<keyword evidence="8 12" id="KW-1133">Transmembrane helix</keyword>
<keyword evidence="9" id="KW-0408">Iron</keyword>
<keyword evidence="3" id="KW-0813">Transport</keyword>
<keyword evidence="15" id="KW-1185">Reference proteome</keyword>
<sequence>MAAGGYGGRYQVSATPVIVLAQLFGVAALTLMLVWLLHFRNGISLSTSNLGRLLDAHHLFMLCGPIICAGQGIMAYKAFPGTRRARKIIHTLLHVLGMVFAVIGLYAIFKLYSVSGVPNMHSLHSWTGLGAICLYVLQFWIGFTCFLFPGAAAATRADVKPWHAFFGLVIFALIICTSATGLIQRFRFLGLLRGKEALVLNFTGVAIILFGIAVVLVAILP</sequence>
<keyword evidence="4" id="KW-0349">Heme</keyword>
<dbReference type="InterPro" id="IPR006593">
    <property type="entry name" value="Cyt_b561/ferric_Rdtase_TM"/>
</dbReference>
<evidence type="ECO:0000256" key="5">
    <source>
        <dbReference type="ARBA" id="ARBA00022692"/>
    </source>
</evidence>
<comment type="function">
    <text evidence="11">Two-heme-containing cytochrome. Catalyzes ascorbate-dependent trans-membrane electron transfer by utilizing a concerted H(+)/e(-) transfer mechanism.</text>
</comment>
<dbReference type="GO" id="GO:0016020">
    <property type="term" value="C:membrane"/>
    <property type="evidence" value="ECO:0007669"/>
    <property type="project" value="UniProtKB-SubCell"/>
</dbReference>
<evidence type="ECO:0000256" key="1">
    <source>
        <dbReference type="ARBA" id="ARBA00001970"/>
    </source>
</evidence>
<dbReference type="OrthoDB" id="907479at2759"/>
<evidence type="ECO:0000313" key="14">
    <source>
        <dbReference type="EMBL" id="PKA52203.1"/>
    </source>
</evidence>
<organism evidence="14 15">
    <name type="scientific">Apostasia shenzhenica</name>
    <dbReference type="NCBI Taxonomy" id="1088818"/>
    <lineage>
        <taxon>Eukaryota</taxon>
        <taxon>Viridiplantae</taxon>
        <taxon>Streptophyta</taxon>
        <taxon>Embryophyta</taxon>
        <taxon>Tracheophyta</taxon>
        <taxon>Spermatophyta</taxon>
        <taxon>Magnoliopsida</taxon>
        <taxon>Liliopsida</taxon>
        <taxon>Asparagales</taxon>
        <taxon>Orchidaceae</taxon>
        <taxon>Apostasioideae</taxon>
        <taxon>Apostasia</taxon>
    </lineage>
</organism>
<dbReference type="PANTHER" id="PTHR10106:SF43">
    <property type="entry name" value="CYTOCHROME B561 FAMILY PROTEIN, EXPRESSED"/>
    <property type="match status" value="1"/>
</dbReference>
<keyword evidence="7" id="KW-0249">Electron transport</keyword>
<accession>A0A2I0A9F8</accession>
<dbReference type="EMBL" id="KZ452008">
    <property type="protein sequence ID" value="PKA52203.1"/>
    <property type="molecule type" value="Genomic_DNA"/>
</dbReference>
<feature type="transmembrane region" description="Helical" evidence="12">
    <location>
        <begin position="164"/>
        <end position="186"/>
    </location>
</feature>